<dbReference type="RefSeq" id="WP_341468664.1">
    <property type="nucleotide sequence ID" value="NZ_CP128399.1"/>
</dbReference>
<evidence type="ECO:0000313" key="1">
    <source>
        <dbReference type="EMBL" id="NWJ44889.1"/>
    </source>
</evidence>
<reference evidence="2" key="2">
    <citation type="journal article" date="2024" name="Nature">
        <title>Anoxygenic phototroph of the Chloroflexota uses a type I reaction centre.</title>
        <authorList>
            <person name="Tsuji J.M."/>
            <person name="Shaw N.A."/>
            <person name="Nagashima S."/>
            <person name="Venkiteswaran J.J."/>
            <person name="Schiff S.L."/>
            <person name="Watanabe T."/>
            <person name="Fukui M."/>
            <person name="Hanada S."/>
            <person name="Tank M."/>
            <person name="Neufeld J.D."/>
        </authorList>
    </citation>
    <scope>NUCLEOTIDE SEQUENCE</scope>
    <source>
        <strain evidence="2">L227-S17</strain>
    </source>
</reference>
<proteinExistence type="predicted"/>
<protein>
    <submittedName>
        <fullName evidence="1">Uncharacterized protein</fullName>
    </submittedName>
</protein>
<dbReference type="Proteomes" id="UP001431572">
    <property type="component" value="Chromosome 1"/>
</dbReference>
<dbReference type="EMBL" id="CP128399">
    <property type="protein sequence ID" value="WJW66770.1"/>
    <property type="molecule type" value="Genomic_DNA"/>
</dbReference>
<keyword evidence="4" id="KW-1185">Reference proteome</keyword>
<evidence type="ECO:0000313" key="4">
    <source>
        <dbReference type="Proteomes" id="UP001431572"/>
    </source>
</evidence>
<gene>
    <name evidence="1" type="ORF">HXX08_03335</name>
    <name evidence="2" type="ORF">OZ401_000015</name>
</gene>
<name>A0A8T7LZC0_9CHLR</name>
<dbReference type="Proteomes" id="UP000521676">
    <property type="component" value="Unassembled WGS sequence"/>
</dbReference>
<evidence type="ECO:0000313" key="2">
    <source>
        <dbReference type="EMBL" id="WJW66770.1"/>
    </source>
</evidence>
<accession>A0A8T7LZC0</accession>
<evidence type="ECO:0000313" key="3">
    <source>
        <dbReference type="Proteomes" id="UP000521676"/>
    </source>
</evidence>
<organism evidence="1 3">
    <name type="scientific">Candidatus Chlorohelix allophototropha</name>
    <dbReference type="NCBI Taxonomy" id="3003348"/>
    <lineage>
        <taxon>Bacteria</taxon>
        <taxon>Bacillati</taxon>
        <taxon>Chloroflexota</taxon>
        <taxon>Chloroflexia</taxon>
        <taxon>Candidatus Chloroheliales</taxon>
        <taxon>Candidatus Chloroheliaceae</taxon>
        <taxon>Candidatus Chlorohelix</taxon>
    </lineage>
</organism>
<sequence>MERFFHQSNANPIHSGVDSISARGKIAAVFGAIILLRLRKETISLSIDWLSLKGVFVAALSQYPTQSGKSVKL</sequence>
<dbReference type="EMBL" id="JACATZ010000001">
    <property type="protein sequence ID" value="NWJ44889.1"/>
    <property type="molecule type" value="Genomic_DNA"/>
</dbReference>
<dbReference type="AlphaFoldDB" id="A0A8T7LZC0"/>
<reference evidence="1 3" key="1">
    <citation type="submission" date="2020-06" db="EMBL/GenBank/DDBJ databases">
        <title>Anoxygenic phototrophic Chloroflexota member uses a Type I reaction center.</title>
        <authorList>
            <person name="Tsuji J.M."/>
            <person name="Shaw N.A."/>
            <person name="Nagashima S."/>
            <person name="Venkiteswaran J."/>
            <person name="Schiff S.L."/>
            <person name="Hanada S."/>
            <person name="Tank M."/>
            <person name="Neufeld J.D."/>
        </authorList>
    </citation>
    <scope>NUCLEOTIDE SEQUENCE [LARGE SCALE GENOMIC DNA]</scope>
    <source>
        <strain evidence="1">L227-S17</strain>
    </source>
</reference>